<dbReference type="InterPro" id="IPR008929">
    <property type="entry name" value="Chondroitin_lyas"/>
</dbReference>
<reference evidence="9" key="1">
    <citation type="journal article" date="2019" name="Int. J. Syst. Evol. Microbiol.">
        <title>The Global Catalogue of Microorganisms (GCM) 10K type strain sequencing project: providing services to taxonomists for standard genome sequencing and annotation.</title>
        <authorList>
            <consortium name="The Broad Institute Genomics Platform"/>
            <consortium name="The Broad Institute Genome Sequencing Center for Infectious Disease"/>
            <person name="Wu L."/>
            <person name="Ma J."/>
        </authorList>
    </citation>
    <scope>NUCLEOTIDE SEQUENCE [LARGE SCALE GENOMIC DNA]</scope>
    <source>
        <strain evidence="9">CCUG 62981</strain>
    </source>
</reference>
<feature type="domain" description="Heparin-sulfate lyase N-terminal" evidence="7">
    <location>
        <begin position="55"/>
        <end position="269"/>
    </location>
</feature>
<feature type="domain" description="Heparinase II/III-like C-terminal" evidence="6">
    <location>
        <begin position="335"/>
        <end position="543"/>
    </location>
</feature>
<evidence type="ECO:0000259" key="6">
    <source>
        <dbReference type="Pfam" id="PF07940"/>
    </source>
</evidence>
<keyword evidence="3" id="KW-0574">Periplasm</keyword>
<evidence type="ECO:0000256" key="1">
    <source>
        <dbReference type="ARBA" id="ARBA00004418"/>
    </source>
</evidence>
<feature type="region of interest" description="Disordered" evidence="5">
    <location>
        <begin position="415"/>
        <end position="436"/>
    </location>
</feature>
<feature type="region of interest" description="Disordered" evidence="5">
    <location>
        <begin position="511"/>
        <end position="530"/>
    </location>
</feature>
<dbReference type="PROSITE" id="PS51257">
    <property type="entry name" value="PROKAR_LIPOPROTEIN"/>
    <property type="match status" value="1"/>
</dbReference>
<proteinExistence type="predicted"/>
<evidence type="ECO:0000259" key="7">
    <source>
        <dbReference type="Pfam" id="PF16889"/>
    </source>
</evidence>
<keyword evidence="2" id="KW-0732">Signal</keyword>
<dbReference type="Proteomes" id="UP001596024">
    <property type="component" value="Unassembled WGS sequence"/>
</dbReference>
<evidence type="ECO:0000256" key="5">
    <source>
        <dbReference type="SAM" id="MobiDB-lite"/>
    </source>
</evidence>
<evidence type="ECO:0000313" key="8">
    <source>
        <dbReference type="EMBL" id="MFC4725968.1"/>
    </source>
</evidence>
<evidence type="ECO:0000256" key="3">
    <source>
        <dbReference type="ARBA" id="ARBA00022764"/>
    </source>
</evidence>
<dbReference type="Gene3D" id="2.70.98.70">
    <property type="match status" value="1"/>
</dbReference>
<name>A0ABV9NGX4_9PROT</name>
<dbReference type="Gene3D" id="1.50.10.100">
    <property type="entry name" value="Chondroitin AC/alginate lyase"/>
    <property type="match status" value="1"/>
</dbReference>
<dbReference type="PANTHER" id="PTHR39210">
    <property type="entry name" value="HEPARIN-SULFATE LYASE"/>
    <property type="match status" value="1"/>
</dbReference>
<accession>A0ABV9NGX4</accession>
<evidence type="ECO:0000313" key="9">
    <source>
        <dbReference type="Proteomes" id="UP001596024"/>
    </source>
</evidence>
<organism evidence="8 9">
    <name type="scientific">Glycocaulis abyssi</name>
    <dbReference type="NCBI Taxonomy" id="1433403"/>
    <lineage>
        <taxon>Bacteria</taxon>
        <taxon>Pseudomonadati</taxon>
        <taxon>Pseudomonadota</taxon>
        <taxon>Alphaproteobacteria</taxon>
        <taxon>Maricaulales</taxon>
        <taxon>Maricaulaceae</taxon>
        <taxon>Glycocaulis</taxon>
    </lineage>
</organism>
<comment type="caution">
    <text evidence="8">The sequence shown here is derived from an EMBL/GenBank/DDBJ whole genome shotgun (WGS) entry which is preliminary data.</text>
</comment>
<evidence type="ECO:0000256" key="4">
    <source>
        <dbReference type="ARBA" id="ARBA00023239"/>
    </source>
</evidence>
<dbReference type="RefSeq" id="WP_371392996.1">
    <property type="nucleotide sequence ID" value="NZ_CP163421.1"/>
</dbReference>
<dbReference type="EMBL" id="JBHSGQ010000006">
    <property type="protein sequence ID" value="MFC4725968.1"/>
    <property type="molecule type" value="Genomic_DNA"/>
</dbReference>
<dbReference type="InterPro" id="IPR012480">
    <property type="entry name" value="Hepar_II_III_C"/>
</dbReference>
<dbReference type="InterPro" id="IPR031680">
    <property type="entry name" value="Hepar_II_III_N"/>
</dbReference>
<protein>
    <submittedName>
        <fullName evidence="8">Heparinase II/III family protein</fullName>
    </submittedName>
</protein>
<gene>
    <name evidence="8" type="ORF">ACFPB0_11760</name>
</gene>
<dbReference type="Pfam" id="PF07940">
    <property type="entry name" value="Hepar_II_III_C"/>
    <property type="match status" value="1"/>
</dbReference>
<dbReference type="SUPFAM" id="SSF48230">
    <property type="entry name" value="Chondroitin AC/alginate lyase"/>
    <property type="match status" value="1"/>
</dbReference>
<keyword evidence="9" id="KW-1185">Reference proteome</keyword>
<comment type="subcellular location">
    <subcellularLocation>
        <location evidence="1">Periplasm</location>
    </subcellularLocation>
</comment>
<dbReference type="PANTHER" id="PTHR39210:SF1">
    <property type="entry name" value="HEPARIN-SULFATE LYASE"/>
    <property type="match status" value="1"/>
</dbReference>
<evidence type="ECO:0000256" key="2">
    <source>
        <dbReference type="ARBA" id="ARBA00022729"/>
    </source>
</evidence>
<keyword evidence="4" id="KW-0456">Lyase</keyword>
<dbReference type="Pfam" id="PF16889">
    <property type="entry name" value="Hepar_II_III_N"/>
    <property type="match status" value="1"/>
</dbReference>
<sequence>MRRRLILAGILLVATGCGMPSHEPAPPFLQADIAFPASPGDQSGAPALDPAALMIASNRAARARAMDFVFRPRSDLPEWHYTLPLDWSADPFGDLNWQFQLHAWRMLNPLAGEYARQHDQAYFDRAVDIARDWKAWHVDRSAPLSWQDMATGLRASMLAYLIREARAGRAGLGNDAWGDLLQLARAHGEILTRPGFIPDDNHGIFAAHGLMALCQTLAELPDCVQGEALAVRRMDELFAGQFLEDGVHAEHSPDYHWFAMTVFERVASTGWYANTRFDAGLARARAAAPFLLHADGRQPGLGDSERTLRESDHARLPATPDTCLDEDGDNCILLRHFDQAGYVIARSVRGAHEPHSLFFTCGWHSTIHKHPDELSFEWWAFDGLILADSGKYGYTPDDSRAFVLSRAAHNTVSFGGREPHQPDGGAPFPGACTSEPRQEDGAIILSGAYDPPGPAARHAREIYYRPGESLVVRDRVEHRGGFSQWFHFAPGIDVSQTAGAGELRADLGASRPSLDIHTDPACSTRLHHGSRQPMQGWMSTGYGEMTARYTLEVVCPAGVAGAEARFEVAR</sequence>